<dbReference type="Proteomes" id="UP000471120">
    <property type="component" value="Unassembled WGS sequence"/>
</dbReference>
<organism evidence="2 3">
    <name type="scientific">Rhodococcus rhodnii</name>
    <dbReference type="NCBI Taxonomy" id="38312"/>
    <lineage>
        <taxon>Bacteria</taxon>
        <taxon>Bacillati</taxon>
        <taxon>Actinomycetota</taxon>
        <taxon>Actinomycetes</taxon>
        <taxon>Mycobacteriales</taxon>
        <taxon>Nocardiaceae</taxon>
        <taxon>Rhodococcus</taxon>
    </lineage>
</organism>
<reference evidence="2 3" key="1">
    <citation type="submission" date="2018-07" db="EMBL/GenBank/DDBJ databases">
        <title>Genome sequence of Rhodococcus rhodnii ATCC 35071 from Rhodnius prolixus.</title>
        <authorList>
            <person name="Patel V."/>
            <person name="Vogel K.J."/>
        </authorList>
    </citation>
    <scope>NUCLEOTIDE SEQUENCE [LARGE SCALE GENOMIC DNA]</scope>
    <source>
        <strain evidence="2 3">ATCC 35071</strain>
    </source>
</reference>
<protein>
    <submittedName>
        <fullName evidence="2">Uncharacterized protein</fullName>
    </submittedName>
</protein>
<comment type="caution">
    <text evidence="2">The sequence shown here is derived from an EMBL/GenBank/DDBJ whole genome shotgun (WGS) entry which is preliminary data.</text>
</comment>
<evidence type="ECO:0000256" key="1">
    <source>
        <dbReference type="SAM" id="Phobius"/>
    </source>
</evidence>
<keyword evidence="1" id="KW-1133">Transmembrane helix</keyword>
<gene>
    <name evidence="2" type="ORF">DW322_20420</name>
</gene>
<feature type="transmembrane region" description="Helical" evidence="1">
    <location>
        <begin position="58"/>
        <end position="78"/>
    </location>
</feature>
<dbReference type="EMBL" id="QRCM01000001">
    <property type="protein sequence ID" value="TXG92100.1"/>
    <property type="molecule type" value="Genomic_DNA"/>
</dbReference>
<dbReference type="AlphaFoldDB" id="A0A6P2CJR7"/>
<name>A0A6P2CJR7_9NOCA</name>
<evidence type="ECO:0000313" key="3">
    <source>
        <dbReference type="Proteomes" id="UP000471120"/>
    </source>
</evidence>
<sequence>MNGRLLLTEIRHLPRTGLGIWLGALSVAGPVCFAALAAERHRPLPGANATAQPLQLAATLAGCGIGICAALLLGTPIVTDAYRRGTAALAFLAAKRRAFVVLAQIAAVALYSAVLGAFAGWLCVAATAVVGPGTEIADPAELQLISDVSLVYAAAGGSAAAVGHLVRRPVAAVGCVVAYLAFGELVSSRLPYAGGHLAPRMPLHSAWGFVIEGRRPPVPTPYWAAPLSLLLVTLAFTSAAVVVTELRDIEP</sequence>
<keyword evidence="1" id="KW-0812">Transmembrane</keyword>
<proteinExistence type="predicted"/>
<feature type="transmembrane region" description="Helical" evidence="1">
    <location>
        <begin position="222"/>
        <end position="243"/>
    </location>
</feature>
<dbReference type="RefSeq" id="WP_010839429.1">
    <property type="nucleotide sequence ID" value="NZ_QRCM01000001.1"/>
</dbReference>
<feature type="transmembrane region" description="Helical" evidence="1">
    <location>
        <begin position="20"/>
        <end position="38"/>
    </location>
</feature>
<keyword evidence="1" id="KW-0472">Membrane</keyword>
<feature type="transmembrane region" description="Helical" evidence="1">
    <location>
        <begin position="99"/>
        <end position="130"/>
    </location>
</feature>
<feature type="transmembrane region" description="Helical" evidence="1">
    <location>
        <begin position="142"/>
        <end position="163"/>
    </location>
</feature>
<feature type="transmembrane region" description="Helical" evidence="1">
    <location>
        <begin position="170"/>
        <end position="192"/>
    </location>
</feature>
<accession>A0A6P2CJR7</accession>
<evidence type="ECO:0000313" key="2">
    <source>
        <dbReference type="EMBL" id="TXG92100.1"/>
    </source>
</evidence>